<evidence type="ECO:0000256" key="7">
    <source>
        <dbReference type="ARBA" id="ARBA00023027"/>
    </source>
</evidence>
<dbReference type="Proteomes" id="UP000001880">
    <property type="component" value="Chromosome"/>
</dbReference>
<reference evidence="17 18" key="1">
    <citation type="journal article" date="2010" name="Stand. Genomic Sci.">
        <title>Complete genome sequence of Haliangium ochraceum type strain (SMP-2).</title>
        <authorList>
            <consortium name="US DOE Joint Genome Institute (JGI-PGF)"/>
            <person name="Ivanova N."/>
            <person name="Daum C."/>
            <person name="Lang E."/>
            <person name="Abt B."/>
            <person name="Kopitz M."/>
            <person name="Saunders E."/>
            <person name="Lapidus A."/>
            <person name="Lucas S."/>
            <person name="Glavina Del Rio T."/>
            <person name="Nolan M."/>
            <person name="Tice H."/>
            <person name="Copeland A."/>
            <person name="Cheng J.F."/>
            <person name="Chen F."/>
            <person name="Bruce D."/>
            <person name="Goodwin L."/>
            <person name="Pitluck S."/>
            <person name="Mavromatis K."/>
            <person name="Pati A."/>
            <person name="Mikhailova N."/>
            <person name="Chen A."/>
            <person name="Palaniappan K."/>
            <person name="Land M."/>
            <person name="Hauser L."/>
            <person name="Chang Y.J."/>
            <person name="Jeffries C.D."/>
            <person name="Detter J.C."/>
            <person name="Brettin T."/>
            <person name="Rohde M."/>
            <person name="Goker M."/>
            <person name="Bristow J."/>
            <person name="Markowitz V."/>
            <person name="Eisen J.A."/>
            <person name="Hugenholtz P."/>
            <person name="Kyrpides N.C."/>
            <person name="Klenk H.P."/>
        </authorList>
    </citation>
    <scope>NUCLEOTIDE SEQUENCE [LARGE SCALE GENOMIC DNA]</scope>
    <source>
        <strain evidence="18">DSM 14365 / CIP 107738 / JCM 11303 / AJ 13395 / SMP-2</strain>
    </source>
</reference>
<dbReference type="SUPFAM" id="SSF51905">
    <property type="entry name" value="FAD/NAD(P)-binding domain"/>
    <property type="match status" value="1"/>
</dbReference>
<dbReference type="PROSITE" id="PS00076">
    <property type="entry name" value="PYRIDINE_REDOX_1"/>
    <property type="match status" value="1"/>
</dbReference>
<dbReference type="Pfam" id="PF02852">
    <property type="entry name" value="Pyr_redox_dim"/>
    <property type="match status" value="1"/>
</dbReference>
<feature type="binding site" evidence="12">
    <location>
        <begin position="324"/>
        <end position="327"/>
    </location>
    <ligand>
        <name>FAD</name>
        <dbReference type="ChEBI" id="CHEBI:57692"/>
    </ligand>
</feature>
<dbReference type="PIRSF" id="PIRSF000350">
    <property type="entry name" value="Mercury_reductase_MerA"/>
    <property type="match status" value="1"/>
</dbReference>
<dbReference type="InterPro" id="IPR016156">
    <property type="entry name" value="FAD/NAD-linked_Rdtase_dimer_sf"/>
</dbReference>
<dbReference type="RefSeq" id="WP_012828336.1">
    <property type="nucleotide sequence ID" value="NC_013440.1"/>
</dbReference>
<keyword evidence="6 14" id="KW-0560">Oxidoreductase</keyword>
<evidence type="ECO:0000256" key="10">
    <source>
        <dbReference type="ARBA" id="ARBA00049187"/>
    </source>
</evidence>
<keyword evidence="12" id="KW-0547">Nucleotide-binding</keyword>
<dbReference type="GO" id="GO:0006103">
    <property type="term" value="P:2-oxoglutarate metabolic process"/>
    <property type="evidence" value="ECO:0007669"/>
    <property type="project" value="TreeGrafter"/>
</dbReference>
<name>D0LTP2_HALO1</name>
<dbReference type="NCBIfam" id="TIGR01350">
    <property type="entry name" value="lipoamide_DH"/>
    <property type="match status" value="1"/>
</dbReference>
<feature type="disulfide bond" description="Redox-active" evidence="13">
    <location>
        <begin position="44"/>
        <end position="49"/>
    </location>
</feature>
<proteinExistence type="inferred from homology"/>
<organism evidence="17 18">
    <name type="scientific">Haliangium ochraceum (strain DSM 14365 / JCM 11303 / SMP-2)</name>
    <dbReference type="NCBI Taxonomy" id="502025"/>
    <lineage>
        <taxon>Bacteria</taxon>
        <taxon>Pseudomonadati</taxon>
        <taxon>Myxococcota</taxon>
        <taxon>Polyangia</taxon>
        <taxon>Haliangiales</taxon>
        <taxon>Kofleriaceae</taxon>
        <taxon>Haliangium</taxon>
    </lineage>
</organism>
<dbReference type="InterPro" id="IPR050151">
    <property type="entry name" value="Class-I_Pyr_Nuc-Dis_Oxidored"/>
</dbReference>
<dbReference type="InterPro" id="IPR036188">
    <property type="entry name" value="FAD/NAD-bd_sf"/>
</dbReference>
<dbReference type="eggNOG" id="COG1249">
    <property type="taxonomic scope" value="Bacteria"/>
</dbReference>
<evidence type="ECO:0000256" key="8">
    <source>
        <dbReference type="ARBA" id="ARBA00023157"/>
    </source>
</evidence>
<dbReference type="AlphaFoldDB" id="D0LTP2"/>
<evidence type="ECO:0000256" key="14">
    <source>
        <dbReference type="RuleBase" id="RU003692"/>
    </source>
</evidence>
<keyword evidence="18" id="KW-1185">Reference proteome</keyword>
<evidence type="ECO:0000256" key="3">
    <source>
        <dbReference type="ARBA" id="ARBA00016961"/>
    </source>
</evidence>
<feature type="domain" description="Pyridine nucleotide-disulphide oxidoreductase dimerisation" evidence="15">
    <location>
        <begin position="352"/>
        <end position="462"/>
    </location>
</feature>
<evidence type="ECO:0000256" key="5">
    <source>
        <dbReference type="ARBA" id="ARBA00022827"/>
    </source>
</evidence>
<feature type="binding site" evidence="12">
    <location>
        <position position="117"/>
    </location>
    <ligand>
        <name>FAD</name>
        <dbReference type="ChEBI" id="CHEBI:57692"/>
    </ligand>
</feature>
<keyword evidence="7 12" id="KW-0520">NAD</keyword>
<evidence type="ECO:0000256" key="12">
    <source>
        <dbReference type="PIRSR" id="PIRSR000350-3"/>
    </source>
</evidence>
<evidence type="ECO:0000256" key="1">
    <source>
        <dbReference type="ARBA" id="ARBA00007532"/>
    </source>
</evidence>
<dbReference type="SUPFAM" id="SSF55424">
    <property type="entry name" value="FAD/NAD-linked reductases, dimerisation (C-terminal) domain"/>
    <property type="match status" value="1"/>
</dbReference>
<keyword evidence="9 14" id="KW-0676">Redox-active center</keyword>
<evidence type="ECO:0000256" key="9">
    <source>
        <dbReference type="ARBA" id="ARBA00023284"/>
    </source>
</evidence>
<comment type="similarity">
    <text evidence="1 14">Belongs to the class-I pyridine nucleotide-disulfide oxidoreductase family.</text>
</comment>
<evidence type="ECO:0000256" key="2">
    <source>
        <dbReference type="ARBA" id="ARBA00012608"/>
    </source>
</evidence>
<accession>D0LTP2</accession>
<comment type="cofactor">
    <cofactor evidence="12 14">
        <name>FAD</name>
        <dbReference type="ChEBI" id="CHEBI:57692"/>
    </cofactor>
    <text evidence="12 14">Binds 1 FAD per subunit.</text>
</comment>
<comment type="catalytic activity">
    <reaction evidence="10 14">
        <text>N(6)-[(R)-dihydrolipoyl]-L-lysyl-[protein] + NAD(+) = N(6)-[(R)-lipoyl]-L-lysyl-[protein] + NADH + H(+)</text>
        <dbReference type="Rhea" id="RHEA:15045"/>
        <dbReference type="Rhea" id="RHEA-COMP:10474"/>
        <dbReference type="Rhea" id="RHEA-COMP:10475"/>
        <dbReference type="ChEBI" id="CHEBI:15378"/>
        <dbReference type="ChEBI" id="CHEBI:57540"/>
        <dbReference type="ChEBI" id="CHEBI:57945"/>
        <dbReference type="ChEBI" id="CHEBI:83099"/>
        <dbReference type="ChEBI" id="CHEBI:83100"/>
        <dbReference type="EC" id="1.8.1.4"/>
    </reaction>
</comment>
<keyword evidence="4 14" id="KW-0285">Flavoprotein</keyword>
<dbReference type="InterPro" id="IPR006258">
    <property type="entry name" value="Lipoamide_DH"/>
</dbReference>
<feature type="domain" description="FAD/NAD(P)-binding" evidence="16">
    <location>
        <begin position="7"/>
        <end position="333"/>
    </location>
</feature>
<dbReference type="PANTHER" id="PTHR22912">
    <property type="entry name" value="DISULFIDE OXIDOREDUCTASE"/>
    <property type="match status" value="1"/>
</dbReference>
<dbReference type="KEGG" id="hoh:Hoch_3234"/>
<evidence type="ECO:0000313" key="17">
    <source>
        <dbReference type="EMBL" id="ACY15736.1"/>
    </source>
</evidence>
<evidence type="ECO:0000259" key="15">
    <source>
        <dbReference type="Pfam" id="PF02852"/>
    </source>
</evidence>
<evidence type="ECO:0000256" key="13">
    <source>
        <dbReference type="PIRSR" id="PIRSR000350-4"/>
    </source>
</evidence>
<dbReference type="InterPro" id="IPR012999">
    <property type="entry name" value="Pyr_OxRdtase_I_AS"/>
</dbReference>
<feature type="binding site" evidence="12">
    <location>
        <begin position="148"/>
        <end position="150"/>
    </location>
    <ligand>
        <name>FAD</name>
        <dbReference type="ChEBI" id="CHEBI:57692"/>
    </ligand>
</feature>
<feature type="binding site" evidence="12">
    <location>
        <position position="318"/>
    </location>
    <ligand>
        <name>FAD</name>
        <dbReference type="ChEBI" id="CHEBI:57692"/>
    </ligand>
</feature>
<dbReference type="PRINTS" id="PR00368">
    <property type="entry name" value="FADPNR"/>
</dbReference>
<dbReference type="Gene3D" id="3.30.390.30">
    <property type="match status" value="1"/>
</dbReference>
<dbReference type="GO" id="GO:0050660">
    <property type="term" value="F:flavin adenine dinucleotide binding"/>
    <property type="evidence" value="ECO:0007669"/>
    <property type="project" value="InterPro"/>
</dbReference>
<dbReference type="InterPro" id="IPR004099">
    <property type="entry name" value="Pyr_nucl-diS_OxRdtase_dimer"/>
</dbReference>
<dbReference type="InterPro" id="IPR001100">
    <property type="entry name" value="Pyr_nuc-diS_OxRdtase"/>
</dbReference>
<keyword evidence="8" id="KW-1015">Disulfide bond</keyword>
<evidence type="ECO:0000256" key="11">
    <source>
        <dbReference type="PIRSR" id="PIRSR000350-2"/>
    </source>
</evidence>
<dbReference type="InterPro" id="IPR023753">
    <property type="entry name" value="FAD/NAD-binding_dom"/>
</dbReference>
<evidence type="ECO:0000313" key="18">
    <source>
        <dbReference type="Proteomes" id="UP000001880"/>
    </source>
</evidence>
<dbReference type="Pfam" id="PF07992">
    <property type="entry name" value="Pyr_redox_2"/>
    <property type="match status" value="1"/>
</dbReference>
<dbReference type="PRINTS" id="PR00411">
    <property type="entry name" value="PNDRDTASEI"/>
</dbReference>
<feature type="binding site" evidence="12">
    <location>
        <position position="208"/>
    </location>
    <ligand>
        <name>NAD(+)</name>
        <dbReference type="ChEBI" id="CHEBI:57540"/>
    </ligand>
</feature>
<gene>
    <name evidence="17" type="ordered locus">Hoch_3234</name>
</gene>
<dbReference type="STRING" id="502025.Hoch_3234"/>
<dbReference type="FunFam" id="3.30.390.30:FF:000001">
    <property type="entry name" value="Dihydrolipoyl dehydrogenase"/>
    <property type="match status" value="1"/>
</dbReference>
<evidence type="ECO:0000259" key="16">
    <source>
        <dbReference type="Pfam" id="PF07992"/>
    </source>
</evidence>
<dbReference type="EMBL" id="CP001804">
    <property type="protein sequence ID" value="ACY15736.1"/>
    <property type="molecule type" value="Genomic_DNA"/>
</dbReference>
<dbReference type="GO" id="GO:0004148">
    <property type="term" value="F:dihydrolipoyl dehydrogenase (NADH) activity"/>
    <property type="evidence" value="ECO:0007669"/>
    <property type="project" value="UniProtKB-EC"/>
</dbReference>
<dbReference type="EC" id="1.8.1.4" evidence="2 14"/>
<dbReference type="PANTHER" id="PTHR22912:SF160">
    <property type="entry name" value="DIHYDROLIPOYL DEHYDROGENASE"/>
    <property type="match status" value="1"/>
</dbReference>
<protein>
    <recommendedName>
        <fullName evidence="3 14">Dihydrolipoyl dehydrogenase</fullName>
        <ecNumber evidence="2 14">1.8.1.4</ecNumber>
    </recommendedName>
</protein>
<sequence>MSAIERYDAVIIGSGPGGYAAGIRLGQLGVKTAVIERETPGGVCLNVGCIPSKALIHAAKTYEKMSSSASMGITLSAPPTLDMDAMQTWKRGVVTKLTRGVAQLLKSAGTKLVRGTGRLAGHSQGRHRVEVSGEDACVIEAEHVVVATGSRPIEIPGFAVDGERVLDSTGALALTRVPDHLVVIGGGYIGLELGTVYAKLGSKVTVVEALDSVLAGMEPECVAVVARKLRKKGVEVLTGARAKAWRPGASASAAVLSIDTAKGPRELETDAILVSVGRRPNSENLGLAEAGVQLDERGFIPVDAALRTNVAGIYAIGDVAGGVMLAHKATKEAEVVAEVIAGHDEVQDARTIPAVVFTDPEIASAGMTEAQARAAGHEDLKIGKFPFAALGRALSVDDTDGFAKVIGDARSGEILGVHVVGTGASDLISEAALAIESGSELRDLALTVHPHPTLSESLKEAAAAALGEAIHIVNR</sequence>
<comment type="miscellaneous">
    <text evidence="14">The active site is a redox-active disulfide bond.</text>
</comment>
<dbReference type="Gene3D" id="3.50.50.60">
    <property type="entry name" value="FAD/NAD(P)-binding domain"/>
    <property type="match status" value="2"/>
</dbReference>
<feature type="binding site" evidence="12">
    <location>
        <position position="53"/>
    </location>
    <ligand>
        <name>FAD</name>
        <dbReference type="ChEBI" id="CHEBI:57692"/>
    </ligand>
</feature>
<evidence type="ECO:0000256" key="4">
    <source>
        <dbReference type="ARBA" id="ARBA00022630"/>
    </source>
</evidence>
<feature type="active site" description="Proton acceptor" evidence="11">
    <location>
        <position position="451"/>
    </location>
</feature>
<dbReference type="HOGENOM" id="CLU_016755_0_1_7"/>
<feature type="binding site" evidence="12">
    <location>
        <position position="277"/>
    </location>
    <ligand>
        <name>NAD(+)</name>
        <dbReference type="ChEBI" id="CHEBI:57540"/>
    </ligand>
</feature>
<feature type="binding site" evidence="12">
    <location>
        <begin position="185"/>
        <end position="192"/>
    </location>
    <ligand>
        <name>NAD(+)</name>
        <dbReference type="ChEBI" id="CHEBI:57540"/>
    </ligand>
</feature>
<evidence type="ECO:0000256" key="6">
    <source>
        <dbReference type="ARBA" id="ARBA00023002"/>
    </source>
</evidence>
<keyword evidence="5 12" id="KW-0274">FAD</keyword>